<comment type="caution">
    <text evidence="5">The sequence shown here is derived from an EMBL/GenBank/DDBJ whole genome shotgun (WGS) entry which is preliminary data.</text>
</comment>
<dbReference type="PANTHER" id="PTHR10628:SF30">
    <property type="entry name" value="EXO-ALPHA-SIALIDASE"/>
    <property type="match status" value="1"/>
</dbReference>
<dbReference type="GO" id="GO:0016020">
    <property type="term" value="C:membrane"/>
    <property type="evidence" value="ECO:0007669"/>
    <property type="project" value="TreeGrafter"/>
</dbReference>
<dbReference type="EMBL" id="VXRG01000091">
    <property type="protein sequence ID" value="MXY93958.1"/>
    <property type="molecule type" value="Genomic_DNA"/>
</dbReference>
<evidence type="ECO:0000259" key="4">
    <source>
        <dbReference type="Pfam" id="PF13088"/>
    </source>
</evidence>
<dbReference type="Pfam" id="PF13088">
    <property type="entry name" value="BNR_2"/>
    <property type="match status" value="1"/>
</dbReference>
<feature type="domain" description="Sialidase" evidence="4">
    <location>
        <begin position="39"/>
        <end position="328"/>
    </location>
</feature>
<accession>A0A6B0YX28</accession>
<dbReference type="PANTHER" id="PTHR10628">
    <property type="entry name" value="SIALIDASE"/>
    <property type="match status" value="1"/>
</dbReference>
<dbReference type="GO" id="GO:0004308">
    <property type="term" value="F:exo-alpha-sialidase activity"/>
    <property type="evidence" value="ECO:0007669"/>
    <property type="project" value="UniProtKB-EC"/>
</dbReference>
<evidence type="ECO:0000313" key="5">
    <source>
        <dbReference type="EMBL" id="MXY93958.1"/>
    </source>
</evidence>
<dbReference type="SUPFAM" id="SSF50939">
    <property type="entry name" value="Sialidases"/>
    <property type="match status" value="1"/>
</dbReference>
<sequence length="357" mass="39351">MGASKNSGQPWHEQEHLFTSGDGRYHTYRIPALAVSTRGTLLAFAEGRKLGRGDAGEIDLILRRSFDNGRTWTPIQVVVTEAGMTCGNPCPVVERETGAIFLPFCKNLADGGETMICEGKAPRTVWVTHSVDDGQSWSEPREITASVKDPKWTWYATGPCHGIQLDSGRLVVPCDHIVGLHLDRSRDPYHSHVIYSDDRGETWQLGGDVEVGTNECAVAQLADGSLYINCRNFVRGTQRAVSRSYDGGETFTDFEWDEALIEPVCQGSLDALSRGQLLFANPASTQRENLTVRLSTDGGRTWPVARSLYAGPSAYSDLAALPNGELYCLYESGESQPYERLALARFNLAWLEDEAEQ</sequence>
<dbReference type="InterPro" id="IPR026856">
    <property type="entry name" value="Sialidase_fam"/>
</dbReference>
<dbReference type="GO" id="GO:0006689">
    <property type="term" value="P:ganglioside catabolic process"/>
    <property type="evidence" value="ECO:0007669"/>
    <property type="project" value="TreeGrafter"/>
</dbReference>
<dbReference type="Gene3D" id="2.120.10.10">
    <property type="match status" value="1"/>
</dbReference>
<dbReference type="CDD" id="cd15482">
    <property type="entry name" value="Sialidase_non-viral"/>
    <property type="match status" value="1"/>
</dbReference>
<evidence type="ECO:0000256" key="1">
    <source>
        <dbReference type="ARBA" id="ARBA00000427"/>
    </source>
</evidence>
<dbReference type="GO" id="GO:0009313">
    <property type="term" value="P:oligosaccharide catabolic process"/>
    <property type="evidence" value="ECO:0007669"/>
    <property type="project" value="TreeGrafter"/>
</dbReference>
<dbReference type="GO" id="GO:0005737">
    <property type="term" value="C:cytoplasm"/>
    <property type="evidence" value="ECO:0007669"/>
    <property type="project" value="TreeGrafter"/>
</dbReference>
<evidence type="ECO:0000256" key="2">
    <source>
        <dbReference type="ARBA" id="ARBA00009348"/>
    </source>
</evidence>
<proteinExistence type="inferred from homology"/>
<dbReference type="InterPro" id="IPR036278">
    <property type="entry name" value="Sialidase_sf"/>
</dbReference>
<dbReference type="InterPro" id="IPR011040">
    <property type="entry name" value="Sialidase"/>
</dbReference>
<evidence type="ECO:0000256" key="3">
    <source>
        <dbReference type="ARBA" id="ARBA00012733"/>
    </source>
</evidence>
<comment type="similarity">
    <text evidence="2">Belongs to the glycosyl hydrolase 33 family.</text>
</comment>
<gene>
    <name evidence="5" type="ORF">F4Y42_10995</name>
</gene>
<name>A0A6B0YX28_9CHLR</name>
<organism evidence="5">
    <name type="scientific">Caldilineaceae bacterium SB0664_bin_27</name>
    <dbReference type="NCBI Taxonomy" id="2605260"/>
    <lineage>
        <taxon>Bacteria</taxon>
        <taxon>Bacillati</taxon>
        <taxon>Chloroflexota</taxon>
        <taxon>Caldilineae</taxon>
        <taxon>Caldilineales</taxon>
        <taxon>Caldilineaceae</taxon>
    </lineage>
</organism>
<dbReference type="EC" id="3.2.1.18" evidence="3"/>
<protein>
    <recommendedName>
        <fullName evidence="3">exo-alpha-sialidase</fullName>
        <ecNumber evidence="3">3.2.1.18</ecNumber>
    </recommendedName>
</protein>
<dbReference type="AlphaFoldDB" id="A0A6B0YX28"/>
<reference evidence="5" key="1">
    <citation type="submission" date="2019-09" db="EMBL/GenBank/DDBJ databases">
        <title>Characterisation of the sponge microbiome using genome-centric metagenomics.</title>
        <authorList>
            <person name="Engelberts J.P."/>
            <person name="Robbins S.J."/>
            <person name="De Goeij J.M."/>
            <person name="Aranda M."/>
            <person name="Bell S.C."/>
            <person name="Webster N.S."/>
        </authorList>
    </citation>
    <scope>NUCLEOTIDE SEQUENCE</scope>
    <source>
        <strain evidence="5">SB0664_bin_27</strain>
    </source>
</reference>
<comment type="catalytic activity">
    <reaction evidence="1">
        <text>Hydrolysis of alpha-(2-&gt;3)-, alpha-(2-&gt;6)-, alpha-(2-&gt;8)- glycosidic linkages of terminal sialic acid residues in oligosaccharides, glycoproteins, glycolipids, colominic acid and synthetic substrates.</text>
        <dbReference type="EC" id="3.2.1.18"/>
    </reaction>
</comment>